<dbReference type="Gene3D" id="3.40.50.12780">
    <property type="entry name" value="N-terminal domain of ligase-like"/>
    <property type="match status" value="1"/>
</dbReference>
<reference evidence="8" key="2">
    <citation type="submission" date="2020-09" db="EMBL/GenBank/DDBJ databases">
        <authorList>
            <person name="Sun Q."/>
            <person name="Ohkuma M."/>
        </authorList>
    </citation>
    <scope>NUCLEOTIDE SEQUENCE</scope>
    <source>
        <strain evidence="8">JCM 4654</strain>
    </source>
</reference>
<evidence type="ECO:0000259" key="6">
    <source>
        <dbReference type="Pfam" id="PF00501"/>
    </source>
</evidence>
<dbReference type="PANTHER" id="PTHR43605:SF10">
    <property type="entry name" value="ACYL-COA SYNTHETASE MEDIUM CHAIN FAMILY MEMBER 3"/>
    <property type="match status" value="1"/>
</dbReference>
<dbReference type="SUPFAM" id="SSF56801">
    <property type="entry name" value="Acetyl-CoA synthetase-like"/>
    <property type="match status" value="1"/>
</dbReference>
<dbReference type="AlphaFoldDB" id="A0A918Y4F0"/>
<protein>
    <submittedName>
        <fullName evidence="8">AMP-dependent synthetase</fullName>
    </submittedName>
</protein>
<dbReference type="GO" id="GO:0004321">
    <property type="term" value="F:fatty-acyl-CoA synthase activity"/>
    <property type="evidence" value="ECO:0007669"/>
    <property type="project" value="TreeGrafter"/>
</dbReference>
<comment type="caution">
    <text evidence="8">The sequence shown here is derived from an EMBL/GenBank/DDBJ whole genome shotgun (WGS) entry which is preliminary data.</text>
</comment>
<dbReference type="GO" id="GO:0005524">
    <property type="term" value="F:ATP binding"/>
    <property type="evidence" value="ECO:0007669"/>
    <property type="project" value="UniProtKB-KW"/>
</dbReference>
<dbReference type="GO" id="GO:0015645">
    <property type="term" value="F:fatty acid ligase activity"/>
    <property type="evidence" value="ECO:0007669"/>
    <property type="project" value="TreeGrafter"/>
</dbReference>
<dbReference type="RefSeq" id="WP_190178831.1">
    <property type="nucleotide sequence ID" value="NZ_BMVF01000008.1"/>
</dbReference>
<dbReference type="Proteomes" id="UP000608955">
    <property type="component" value="Unassembled WGS sequence"/>
</dbReference>
<organism evidence="8 9">
    <name type="scientific">Streptomyces naganishii JCM 4654</name>
    <dbReference type="NCBI Taxonomy" id="1306179"/>
    <lineage>
        <taxon>Bacteria</taxon>
        <taxon>Bacillati</taxon>
        <taxon>Actinomycetota</taxon>
        <taxon>Actinomycetes</taxon>
        <taxon>Kitasatosporales</taxon>
        <taxon>Streptomycetaceae</taxon>
        <taxon>Streptomyces</taxon>
    </lineage>
</organism>
<name>A0A918Y4F0_9ACTN</name>
<dbReference type="InterPro" id="IPR042099">
    <property type="entry name" value="ANL_N_sf"/>
</dbReference>
<keyword evidence="4" id="KW-0067">ATP-binding</keyword>
<proteinExistence type="inferred from homology"/>
<evidence type="ECO:0000256" key="4">
    <source>
        <dbReference type="ARBA" id="ARBA00022840"/>
    </source>
</evidence>
<feature type="domain" description="AMP-binding enzyme C-terminal" evidence="7">
    <location>
        <begin position="611"/>
        <end position="689"/>
    </location>
</feature>
<keyword evidence="9" id="KW-1185">Reference proteome</keyword>
<evidence type="ECO:0000256" key="1">
    <source>
        <dbReference type="ARBA" id="ARBA00006432"/>
    </source>
</evidence>
<dbReference type="Pfam" id="PF00501">
    <property type="entry name" value="AMP-binding"/>
    <property type="match status" value="1"/>
</dbReference>
<keyword evidence="3" id="KW-0547">Nucleotide-binding</keyword>
<evidence type="ECO:0000256" key="2">
    <source>
        <dbReference type="ARBA" id="ARBA00022598"/>
    </source>
</evidence>
<dbReference type="EMBL" id="BMVF01000008">
    <property type="protein sequence ID" value="GHD90594.1"/>
    <property type="molecule type" value="Genomic_DNA"/>
</dbReference>
<feature type="compositionally biased region" description="Pro residues" evidence="5">
    <location>
        <begin position="70"/>
        <end position="92"/>
    </location>
</feature>
<dbReference type="InterPro" id="IPR025110">
    <property type="entry name" value="AMP-bd_C"/>
</dbReference>
<reference evidence="8" key="1">
    <citation type="journal article" date="2014" name="Int. J. Syst. Evol. Microbiol.">
        <title>Complete genome sequence of Corynebacterium casei LMG S-19264T (=DSM 44701T), isolated from a smear-ripened cheese.</title>
        <authorList>
            <consortium name="US DOE Joint Genome Institute (JGI-PGF)"/>
            <person name="Walter F."/>
            <person name="Albersmeier A."/>
            <person name="Kalinowski J."/>
            <person name="Ruckert C."/>
        </authorList>
    </citation>
    <scope>NUCLEOTIDE SEQUENCE</scope>
    <source>
        <strain evidence="8">JCM 4654</strain>
    </source>
</reference>
<evidence type="ECO:0000313" key="9">
    <source>
        <dbReference type="Proteomes" id="UP000608955"/>
    </source>
</evidence>
<comment type="similarity">
    <text evidence="1">Belongs to the ATP-dependent AMP-binding enzyme family.</text>
</comment>
<dbReference type="GO" id="GO:0006637">
    <property type="term" value="P:acyl-CoA metabolic process"/>
    <property type="evidence" value="ECO:0007669"/>
    <property type="project" value="TreeGrafter"/>
</dbReference>
<dbReference type="Pfam" id="PF13193">
    <property type="entry name" value="AMP-binding_C"/>
    <property type="match status" value="1"/>
</dbReference>
<accession>A0A918Y4F0</accession>
<dbReference type="InterPro" id="IPR000873">
    <property type="entry name" value="AMP-dep_synth/lig_dom"/>
</dbReference>
<dbReference type="PANTHER" id="PTHR43605">
    <property type="entry name" value="ACYL-COENZYME A SYNTHETASE"/>
    <property type="match status" value="1"/>
</dbReference>
<feature type="compositionally biased region" description="Pro residues" evidence="5">
    <location>
        <begin position="25"/>
        <end position="45"/>
    </location>
</feature>
<evidence type="ECO:0000259" key="7">
    <source>
        <dbReference type="Pfam" id="PF13193"/>
    </source>
</evidence>
<keyword evidence="2" id="KW-0436">Ligase</keyword>
<evidence type="ECO:0000256" key="5">
    <source>
        <dbReference type="SAM" id="MobiDB-lite"/>
    </source>
</evidence>
<dbReference type="InterPro" id="IPR051087">
    <property type="entry name" value="Mitochondrial_ACSM"/>
</dbReference>
<evidence type="ECO:0000313" key="8">
    <source>
        <dbReference type="EMBL" id="GHD90594.1"/>
    </source>
</evidence>
<sequence length="716" mass="75600">MPRHPDPPPPPPTGQLPPGNDGLPTGPPSPPDPGPLHVGPQPPAGAGPLRTDRLPPQDARPRQPGDGPSPTGPPSPPDPGPLHTGPQPPPGNGAPHVDPLAPQAVLPLPPRSGPLRTEPPSGSRAWVPHAGPPRSRQAAGPAPADGYRAARWTAAHAEFRAARDLLLRHRTEPEAARALFRWPRPQFFNWALEWFDVVADGNDAPALELARPDGDAQVVSYRELSRRSDAVALWLAGLGVARGDRLMVVLGTRVELWEVLLAALKLGAVVVPSHPDPTPAEAEDRFRRGRLTHLVCRAAAAPAFAGVEVPGARVGVPGPDGAVPCGWADYRDSTDVTGAFVPEAPTPSGDVAFCYFTSGTTSAPKLVAHTHLSYPAGHLSSMYWNGLLPGDRHVNVASPGWAKHSWSSLFVPWNAEATIVALPEGPLDAPRLPWLLRGLRATSLCAPPSAWQALRPHLSAATPELREATSAGEPLPGDLAAAVRDAWGVEVRDGYGQTETTALAGTTPGTSPRPGCLGHPLPGYRLTLRDPETGEPSDRTGEICVELGGGDRPVGVMAGYADDPQRTERAVGRGWYATGDLGERDADGRLRVLGRRDDVFKSHGHRVSPYEAEAALRRHPAVGEVAVVPVPDAVAGLLPLAVVVPAPGHAPDAELAARLLAHAGRVLSPVGRPELLRFAPRLPRTASGKVQRRLVRDLLPRYGTTYARPSAVEEGT</sequence>
<feature type="domain" description="AMP-dependent synthetase/ligase" evidence="6">
    <location>
        <begin position="201"/>
        <end position="560"/>
    </location>
</feature>
<dbReference type="GO" id="GO:0006633">
    <property type="term" value="P:fatty acid biosynthetic process"/>
    <property type="evidence" value="ECO:0007669"/>
    <property type="project" value="TreeGrafter"/>
</dbReference>
<feature type="compositionally biased region" description="Basic and acidic residues" evidence="5">
    <location>
        <begin position="50"/>
        <end position="63"/>
    </location>
</feature>
<dbReference type="GO" id="GO:0016405">
    <property type="term" value="F:CoA-ligase activity"/>
    <property type="evidence" value="ECO:0007669"/>
    <property type="project" value="UniProtKB-ARBA"/>
</dbReference>
<dbReference type="InterPro" id="IPR045851">
    <property type="entry name" value="AMP-bd_C_sf"/>
</dbReference>
<evidence type="ECO:0000256" key="3">
    <source>
        <dbReference type="ARBA" id="ARBA00022741"/>
    </source>
</evidence>
<feature type="region of interest" description="Disordered" evidence="5">
    <location>
        <begin position="1"/>
        <end position="147"/>
    </location>
</feature>
<gene>
    <name evidence="8" type="ORF">GCM10010508_35940</name>
</gene>
<dbReference type="Gene3D" id="3.30.300.30">
    <property type="match status" value="1"/>
</dbReference>